<evidence type="ECO:0000313" key="2">
    <source>
        <dbReference type="Proteomes" id="UP000245626"/>
    </source>
</evidence>
<name>A0ACD0NL49_9BASI</name>
<reference evidence="1 2" key="1">
    <citation type="journal article" date="2018" name="Mol. Biol. Evol.">
        <title>Broad Genomic Sampling Reveals a Smut Pathogenic Ancestry of the Fungal Clade Ustilaginomycotina.</title>
        <authorList>
            <person name="Kijpornyongpan T."/>
            <person name="Mondo S.J."/>
            <person name="Barry K."/>
            <person name="Sandor L."/>
            <person name="Lee J."/>
            <person name="Lipzen A."/>
            <person name="Pangilinan J."/>
            <person name="LaButti K."/>
            <person name="Hainaut M."/>
            <person name="Henrissat B."/>
            <person name="Grigoriev I.V."/>
            <person name="Spatafora J.W."/>
            <person name="Aime M.C."/>
        </authorList>
    </citation>
    <scope>NUCLEOTIDE SEQUENCE [LARGE SCALE GENOMIC DNA]</scope>
    <source>
        <strain evidence="1 2">SA 807</strain>
    </source>
</reference>
<gene>
    <name evidence="1" type="ORF">IE53DRAFT_391322</name>
</gene>
<evidence type="ECO:0000313" key="1">
    <source>
        <dbReference type="EMBL" id="PWN46494.1"/>
    </source>
</evidence>
<protein>
    <submittedName>
        <fullName evidence="1">U6 snRNA-associated Sm-like protein LSm7</fullName>
    </submittedName>
</protein>
<dbReference type="EMBL" id="KZ820980">
    <property type="protein sequence ID" value="PWN46494.1"/>
    <property type="molecule type" value="Genomic_DNA"/>
</dbReference>
<dbReference type="Proteomes" id="UP000245626">
    <property type="component" value="Unassembled WGS sequence"/>
</dbReference>
<keyword evidence="2" id="KW-1185">Reference proteome</keyword>
<proteinExistence type="predicted"/>
<accession>A0ACD0NL49</accession>
<organism evidence="1 2">
    <name type="scientific">Violaceomyces palustris</name>
    <dbReference type="NCBI Taxonomy" id="1673888"/>
    <lineage>
        <taxon>Eukaryota</taxon>
        <taxon>Fungi</taxon>
        <taxon>Dikarya</taxon>
        <taxon>Basidiomycota</taxon>
        <taxon>Ustilaginomycotina</taxon>
        <taxon>Ustilaginomycetes</taxon>
        <taxon>Violaceomycetales</taxon>
        <taxon>Violaceomycetaceae</taxon>
        <taxon>Violaceomyces</taxon>
    </lineage>
</organism>
<sequence>MDDQGRGSSRGFSSRGGGGGGGRGGANQRGGGGRGGRGGGRGGGGPSTSNPSGAERPKKEAILDLAKYVDKKVRVKFAGGREVLGILKGYDQLMNLVMDEVEEVLRDPSTGELTEKTRALGLAILRGTALTVINPADGFEQIANPFAQQE</sequence>